<reference evidence="1 2" key="2">
    <citation type="journal article" date="2022" name="Mol. Ecol. Resour.">
        <title>The genomes of chicory, endive, great burdock and yacon provide insights into Asteraceae paleo-polyploidization history and plant inulin production.</title>
        <authorList>
            <person name="Fan W."/>
            <person name="Wang S."/>
            <person name="Wang H."/>
            <person name="Wang A."/>
            <person name="Jiang F."/>
            <person name="Liu H."/>
            <person name="Zhao H."/>
            <person name="Xu D."/>
            <person name="Zhang Y."/>
        </authorList>
    </citation>
    <scope>NUCLEOTIDE SEQUENCE [LARGE SCALE GENOMIC DNA]</scope>
    <source>
        <strain evidence="2">cv. Punajuju</strain>
        <tissue evidence="1">Leaves</tissue>
    </source>
</reference>
<gene>
    <name evidence="1" type="ORF">L2E82_26716</name>
</gene>
<dbReference type="EMBL" id="CM042013">
    <property type="protein sequence ID" value="KAI3736732.1"/>
    <property type="molecule type" value="Genomic_DNA"/>
</dbReference>
<organism evidence="1 2">
    <name type="scientific">Cichorium intybus</name>
    <name type="common">Chicory</name>
    <dbReference type="NCBI Taxonomy" id="13427"/>
    <lineage>
        <taxon>Eukaryota</taxon>
        <taxon>Viridiplantae</taxon>
        <taxon>Streptophyta</taxon>
        <taxon>Embryophyta</taxon>
        <taxon>Tracheophyta</taxon>
        <taxon>Spermatophyta</taxon>
        <taxon>Magnoliopsida</taxon>
        <taxon>eudicotyledons</taxon>
        <taxon>Gunneridae</taxon>
        <taxon>Pentapetalae</taxon>
        <taxon>asterids</taxon>
        <taxon>campanulids</taxon>
        <taxon>Asterales</taxon>
        <taxon>Asteraceae</taxon>
        <taxon>Cichorioideae</taxon>
        <taxon>Cichorieae</taxon>
        <taxon>Cichoriinae</taxon>
        <taxon>Cichorium</taxon>
    </lineage>
</organism>
<accession>A0ACB9CQZ8</accession>
<dbReference type="Proteomes" id="UP001055811">
    <property type="component" value="Linkage Group LG05"/>
</dbReference>
<protein>
    <submittedName>
        <fullName evidence="1">Uncharacterized protein</fullName>
    </submittedName>
</protein>
<keyword evidence="2" id="KW-1185">Reference proteome</keyword>
<reference evidence="2" key="1">
    <citation type="journal article" date="2022" name="Mol. Ecol. Resour.">
        <title>The genomes of chicory, endive, great burdock and yacon provide insights into Asteraceae palaeo-polyploidization history and plant inulin production.</title>
        <authorList>
            <person name="Fan W."/>
            <person name="Wang S."/>
            <person name="Wang H."/>
            <person name="Wang A."/>
            <person name="Jiang F."/>
            <person name="Liu H."/>
            <person name="Zhao H."/>
            <person name="Xu D."/>
            <person name="Zhang Y."/>
        </authorList>
    </citation>
    <scope>NUCLEOTIDE SEQUENCE [LARGE SCALE GENOMIC DNA]</scope>
    <source>
        <strain evidence="2">cv. Punajuju</strain>
    </source>
</reference>
<name>A0ACB9CQZ8_CICIN</name>
<evidence type="ECO:0000313" key="1">
    <source>
        <dbReference type="EMBL" id="KAI3736732.1"/>
    </source>
</evidence>
<evidence type="ECO:0000313" key="2">
    <source>
        <dbReference type="Proteomes" id="UP001055811"/>
    </source>
</evidence>
<comment type="caution">
    <text evidence="1">The sequence shown here is derived from an EMBL/GenBank/DDBJ whole genome shotgun (WGS) entry which is preliminary data.</text>
</comment>
<sequence>MARGAQSEFFFEIGSDPKLDIVFDFIHSKIQLRLNSDLSSYIYLDFLKFVVHSTFPIFFFHPPSLQHLFPAKVFVEMSVQ</sequence>
<proteinExistence type="predicted"/>